<keyword evidence="1" id="KW-0805">Transcription regulation</keyword>
<dbReference type="Gene3D" id="1.10.357.10">
    <property type="entry name" value="Tetracycline Repressor, domain 2"/>
    <property type="match status" value="1"/>
</dbReference>
<reference evidence="7" key="1">
    <citation type="journal article" date="2019" name="Int. J. Syst. Evol. Microbiol.">
        <title>The Global Catalogue of Microorganisms (GCM) 10K type strain sequencing project: providing services to taxonomists for standard genome sequencing and annotation.</title>
        <authorList>
            <consortium name="The Broad Institute Genomics Platform"/>
            <consortium name="The Broad Institute Genome Sequencing Center for Infectious Disease"/>
            <person name="Wu L."/>
            <person name="Ma J."/>
        </authorList>
    </citation>
    <scope>NUCLEOTIDE SEQUENCE [LARGE SCALE GENOMIC DNA]</scope>
    <source>
        <strain evidence="7">JCM 17137</strain>
    </source>
</reference>
<dbReference type="PANTHER" id="PTHR30055">
    <property type="entry name" value="HTH-TYPE TRANSCRIPTIONAL REGULATOR RUTR"/>
    <property type="match status" value="1"/>
</dbReference>
<dbReference type="InterPro" id="IPR001647">
    <property type="entry name" value="HTH_TetR"/>
</dbReference>
<keyword evidence="3" id="KW-0804">Transcription</keyword>
<gene>
    <name evidence="6" type="ORF">GCM10022402_11460</name>
</gene>
<keyword evidence="2 4" id="KW-0238">DNA-binding</keyword>
<dbReference type="EMBL" id="BAABDD010000004">
    <property type="protein sequence ID" value="GAA3732615.1"/>
    <property type="molecule type" value="Genomic_DNA"/>
</dbReference>
<accession>A0ABP7F7U0</accession>
<feature type="domain" description="HTH tetR-type" evidence="5">
    <location>
        <begin position="14"/>
        <end position="74"/>
    </location>
</feature>
<organism evidence="6 7">
    <name type="scientific">Salinactinospora qingdaonensis</name>
    <dbReference type="NCBI Taxonomy" id="702744"/>
    <lineage>
        <taxon>Bacteria</taxon>
        <taxon>Bacillati</taxon>
        <taxon>Actinomycetota</taxon>
        <taxon>Actinomycetes</taxon>
        <taxon>Streptosporangiales</taxon>
        <taxon>Nocardiopsidaceae</taxon>
        <taxon>Salinactinospora</taxon>
    </lineage>
</organism>
<comment type="caution">
    <text evidence="6">The sequence shown here is derived from an EMBL/GenBank/DDBJ whole genome shotgun (WGS) entry which is preliminary data.</text>
</comment>
<evidence type="ECO:0000256" key="1">
    <source>
        <dbReference type="ARBA" id="ARBA00023015"/>
    </source>
</evidence>
<evidence type="ECO:0000256" key="4">
    <source>
        <dbReference type="PROSITE-ProRule" id="PRU00335"/>
    </source>
</evidence>
<evidence type="ECO:0000259" key="5">
    <source>
        <dbReference type="PROSITE" id="PS50977"/>
    </source>
</evidence>
<dbReference type="PROSITE" id="PS50977">
    <property type="entry name" value="HTH_TETR_2"/>
    <property type="match status" value="1"/>
</dbReference>
<evidence type="ECO:0000313" key="6">
    <source>
        <dbReference type="EMBL" id="GAA3732615.1"/>
    </source>
</evidence>
<dbReference type="Proteomes" id="UP001500908">
    <property type="component" value="Unassembled WGS sequence"/>
</dbReference>
<dbReference type="InterPro" id="IPR009057">
    <property type="entry name" value="Homeodomain-like_sf"/>
</dbReference>
<evidence type="ECO:0000256" key="3">
    <source>
        <dbReference type="ARBA" id="ARBA00023163"/>
    </source>
</evidence>
<dbReference type="PANTHER" id="PTHR30055:SF234">
    <property type="entry name" value="HTH-TYPE TRANSCRIPTIONAL REGULATOR BETI"/>
    <property type="match status" value="1"/>
</dbReference>
<sequence>MEGVTLARDGSPDHKTATALMDATERLLITHGYAGVSTRRVAEEAGQPHGLIRYHFGSLEALTLRTLDRAADRILDRQQKLYGGDEAFIDKWRTAMNLIDVDLAAGFPKLVAELFAKAWNDDVYREGLSRTMERFTDMLSTAVSGAAQEYGADLAEDDVLALATLIRTFQIGILIERLAGIDTGHTELLAAIDRRLALKHGGDDARPAT</sequence>
<dbReference type="Pfam" id="PF00440">
    <property type="entry name" value="TetR_N"/>
    <property type="match status" value="1"/>
</dbReference>
<name>A0ABP7F7U0_9ACTN</name>
<evidence type="ECO:0000313" key="7">
    <source>
        <dbReference type="Proteomes" id="UP001500908"/>
    </source>
</evidence>
<dbReference type="RefSeq" id="WP_344968069.1">
    <property type="nucleotide sequence ID" value="NZ_BAABDD010000004.1"/>
</dbReference>
<proteinExistence type="predicted"/>
<dbReference type="SUPFAM" id="SSF46689">
    <property type="entry name" value="Homeodomain-like"/>
    <property type="match status" value="1"/>
</dbReference>
<evidence type="ECO:0000256" key="2">
    <source>
        <dbReference type="ARBA" id="ARBA00023125"/>
    </source>
</evidence>
<protein>
    <recommendedName>
        <fullName evidence="5">HTH tetR-type domain-containing protein</fullName>
    </recommendedName>
</protein>
<dbReference type="InterPro" id="IPR050109">
    <property type="entry name" value="HTH-type_TetR-like_transc_reg"/>
</dbReference>
<feature type="DNA-binding region" description="H-T-H motif" evidence="4">
    <location>
        <begin position="37"/>
        <end position="56"/>
    </location>
</feature>
<keyword evidence="7" id="KW-1185">Reference proteome</keyword>